<evidence type="ECO:0000256" key="3">
    <source>
        <dbReference type="ARBA" id="ARBA00023163"/>
    </source>
</evidence>
<dbReference type="Gene3D" id="1.10.357.10">
    <property type="entry name" value="Tetracycline Repressor, domain 2"/>
    <property type="match status" value="1"/>
</dbReference>
<dbReference type="SUPFAM" id="SSF46689">
    <property type="entry name" value="Homeodomain-like"/>
    <property type="match status" value="1"/>
</dbReference>
<dbReference type="PROSITE" id="PS50977">
    <property type="entry name" value="HTH_TETR_2"/>
    <property type="match status" value="1"/>
</dbReference>
<dbReference type="Pfam" id="PF17754">
    <property type="entry name" value="TetR_C_14"/>
    <property type="match status" value="1"/>
</dbReference>
<gene>
    <name evidence="6" type="ORF">OHU69_10355</name>
</gene>
<dbReference type="InterPro" id="IPR050109">
    <property type="entry name" value="HTH-type_TetR-like_transc_reg"/>
</dbReference>
<dbReference type="PANTHER" id="PTHR30055">
    <property type="entry name" value="HTH-TYPE TRANSCRIPTIONAL REGULATOR RUTR"/>
    <property type="match status" value="1"/>
</dbReference>
<dbReference type="PRINTS" id="PR00455">
    <property type="entry name" value="HTHTETR"/>
</dbReference>
<dbReference type="InterPro" id="IPR001647">
    <property type="entry name" value="HTH_TetR"/>
</dbReference>
<feature type="domain" description="HTH tetR-type" evidence="5">
    <location>
        <begin position="17"/>
        <end position="77"/>
    </location>
</feature>
<reference evidence="6" key="1">
    <citation type="submission" date="2022-10" db="EMBL/GenBank/DDBJ databases">
        <title>The complete genomes of actinobacterial strains from the NBC collection.</title>
        <authorList>
            <person name="Joergensen T.S."/>
            <person name="Alvarez Arevalo M."/>
            <person name="Sterndorff E.B."/>
            <person name="Faurdal D."/>
            <person name="Vuksanovic O."/>
            <person name="Mourched A.-S."/>
            <person name="Charusanti P."/>
            <person name="Shaw S."/>
            <person name="Blin K."/>
            <person name="Weber T."/>
        </authorList>
    </citation>
    <scope>NUCLEOTIDE SEQUENCE</scope>
    <source>
        <strain evidence="6">NBC_00119</strain>
    </source>
</reference>
<evidence type="ECO:0000256" key="1">
    <source>
        <dbReference type="ARBA" id="ARBA00023015"/>
    </source>
</evidence>
<keyword evidence="1" id="KW-0805">Transcription regulation</keyword>
<dbReference type="InterPro" id="IPR023772">
    <property type="entry name" value="DNA-bd_HTH_TetR-type_CS"/>
</dbReference>
<dbReference type="InterPro" id="IPR009057">
    <property type="entry name" value="Homeodomain-like_sf"/>
</dbReference>
<dbReference type="InterPro" id="IPR041347">
    <property type="entry name" value="MftR_C"/>
</dbReference>
<evidence type="ECO:0000256" key="4">
    <source>
        <dbReference type="PROSITE-ProRule" id="PRU00335"/>
    </source>
</evidence>
<accession>A0AAU1U4Q0</accession>
<dbReference type="PANTHER" id="PTHR30055:SF238">
    <property type="entry name" value="MYCOFACTOCIN BIOSYNTHESIS TRANSCRIPTIONAL REGULATOR MFTR-RELATED"/>
    <property type="match status" value="1"/>
</dbReference>
<organism evidence="6">
    <name type="scientific">Streptomyces sp. NBC_00119</name>
    <dbReference type="NCBI Taxonomy" id="2975659"/>
    <lineage>
        <taxon>Bacteria</taxon>
        <taxon>Bacillati</taxon>
        <taxon>Actinomycetota</taxon>
        <taxon>Actinomycetes</taxon>
        <taxon>Kitasatosporales</taxon>
        <taxon>Streptomycetaceae</taxon>
        <taxon>Streptomyces</taxon>
    </lineage>
</organism>
<protein>
    <submittedName>
        <fullName evidence="6">TetR/AcrR family transcriptional regulator</fullName>
    </submittedName>
</protein>
<dbReference type="AlphaFoldDB" id="A0AAU1U4Q0"/>
<keyword evidence="3" id="KW-0804">Transcription</keyword>
<sequence>MSAAVITRLAGMVRWEPGTRERLQAAAIDLYIGRGYDRTTAADIAQAVGLTERTFFRHFADKREVLFSGQELLEQAFLDGVAAAGADASPLEMVESALSAAAPFFSTERRDHSRRRQRIISENPALQERELLKLAGLATALASALRSQGVPEATATLAAESGVTVFGVAFGKWISESEERSFLDIEREVLGELVAMAASAT</sequence>
<dbReference type="PROSITE" id="PS01081">
    <property type="entry name" value="HTH_TETR_1"/>
    <property type="match status" value="1"/>
</dbReference>
<keyword evidence="2 4" id="KW-0238">DNA-binding</keyword>
<name>A0AAU1U4Q0_9ACTN</name>
<dbReference type="GO" id="GO:0000976">
    <property type="term" value="F:transcription cis-regulatory region binding"/>
    <property type="evidence" value="ECO:0007669"/>
    <property type="project" value="TreeGrafter"/>
</dbReference>
<dbReference type="GO" id="GO:0003700">
    <property type="term" value="F:DNA-binding transcription factor activity"/>
    <property type="evidence" value="ECO:0007669"/>
    <property type="project" value="TreeGrafter"/>
</dbReference>
<proteinExistence type="predicted"/>
<dbReference type="Pfam" id="PF00440">
    <property type="entry name" value="TetR_N"/>
    <property type="match status" value="1"/>
</dbReference>
<evidence type="ECO:0000259" key="5">
    <source>
        <dbReference type="PROSITE" id="PS50977"/>
    </source>
</evidence>
<feature type="DNA-binding region" description="H-T-H motif" evidence="4">
    <location>
        <begin position="40"/>
        <end position="59"/>
    </location>
</feature>
<dbReference type="EMBL" id="CP108195">
    <property type="protein sequence ID" value="WTS11432.1"/>
    <property type="molecule type" value="Genomic_DNA"/>
</dbReference>
<evidence type="ECO:0000256" key="2">
    <source>
        <dbReference type="ARBA" id="ARBA00023125"/>
    </source>
</evidence>
<evidence type="ECO:0000313" key="6">
    <source>
        <dbReference type="EMBL" id="WTS11432.1"/>
    </source>
</evidence>